<dbReference type="InterPro" id="IPR019734">
    <property type="entry name" value="TPR_rpt"/>
</dbReference>
<keyword evidence="2" id="KW-0802">TPR repeat</keyword>
<dbReference type="InterPro" id="IPR026634">
    <property type="entry name" value="TPST-like"/>
</dbReference>
<dbReference type="Gene3D" id="1.25.40.10">
    <property type="entry name" value="Tetratricopeptide repeat domain"/>
    <property type="match status" value="1"/>
</dbReference>
<organism evidence="3">
    <name type="scientific">Rhodanobacter sp. FW102-FHT14D07</name>
    <dbReference type="NCBI Taxonomy" id="3351462"/>
    <lineage>
        <taxon>Bacteria</taxon>
        <taxon>Pseudomonadati</taxon>
        <taxon>Pseudomonadota</taxon>
        <taxon>Gammaproteobacteria</taxon>
        <taxon>Lysobacterales</taxon>
        <taxon>Rhodanobacteraceae</taxon>
        <taxon>Rhodanobacter</taxon>
    </lineage>
</organism>
<dbReference type="SUPFAM" id="SSF48452">
    <property type="entry name" value="TPR-like"/>
    <property type="match status" value="1"/>
</dbReference>
<dbReference type="Gene3D" id="3.40.50.300">
    <property type="entry name" value="P-loop containing nucleotide triphosphate hydrolases"/>
    <property type="match status" value="1"/>
</dbReference>
<evidence type="ECO:0000313" key="3">
    <source>
        <dbReference type="EMBL" id="XIA17800.1"/>
    </source>
</evidence>
<feature type="repeat" description="TPR" evidence="2">
    <location>
        <begin position="80"/>
        <end position="113"/>
    </location>
</feature>
<dbReference type="SMART" id="SM00028">
    <property type="entry name" value="TPR"/>
    <property type="match status" value="3"/>
</dbReference>
<dbReference type="AlphaFoldDB" id="A0AB74UNA0"/>
<dbReference type="SUPFAM" id="SSF52540">
    <property type="entry name" value="P-loop containing nucleoside triphosphate hydrolases"/>
    <property type="match status" value="1"/>
</dbReference>
<feature type="repeat" description="TPR" evidence="2">
    <location>
        <begin position="114"/>
        <end position="147"/>
    </location>
</feature>
<proteinExistence type="predicted"/>
<gene>
    <name evidence="3" type="ORF">ACFYG5_14710</name>
</gene>
<dbReference type="InterPro" id="IPR011990">
    <property type="entry name" value="TPR-like_helical_dom_sf"/>
</dbReference>
<dbReference type="PROSITE" id="PS50005">
    <property type="entry name" value="TPR"/>
    <property type="match status" value="2"/>
</dbReference>
<keyword evidence="1" id="KW-0808">Transferase</keyword>
<evidence type="ECO:0000256" key="2">
    <source>
        <dbReference type="PROSITE-ProRule" id="PRU00339"/>
    </source>
</evidence>
<dbReference type="EMBL" id="CP170721">
    <property type="protein sequence ID" value="XIA17800.1"/>
    <property type="molecule type" value="Genomic_DNA"/>
</dbReference>
<name>A0AB74UNA0_9GAMM</name>
<sequence length="527" mass="59420">MATRLDGLTPTTARRVVAAGESLDAGRVEEAMRQLAGIERNEAHHPEILRMHAGILGMRGQHRDAIAVMRDAMAMRPDDPVYHNTLGSLQGQAGDYDAAIESLRRSCELQPTLGMAWYNLGVMLTRSVRNDEATAALQRAVELEPRHMQARALLADILRMQGRADEAAAEYRRVLAENPGAGMAWWGLADLRSGQFSEEDIASMQATLQDRRNSDDDLIATGFALAAALHDHGHPAAALRAIEQANNLARRRRHWDRGAFSASVTALNQAFDPPPEGAPGELGREVIFIVGLPRSGSTLVEQILASHSRVEGAGELSDLPQVLAEESRRRGQPFPQWVKAMQPADWQRLGQRYLERTAHWRRHRPMFTDKLPSNWIYAGAIRAMLPQARIIGCRRDPLETCFSCYRQRLENNEYTRDFDDLASFWGDFDRSLTHWQRLHPQHVLEFRHEELQADPPQHIRALLDFCDLPYEEACERFHESSREVRSPSASQVRQPLRRDTAHTAAYAELLDPLRRALGLAPWKSAVH</sequence>
<dbReference type="Pfam" id="PF13469">
    <property type="entry name" value="Sulfotransfer_3"/>
    <property type="match status" value="1"/>
</dbReference>
<dbReference type="RefSeq" id="WP_395121081.1">
    <property type="nucleotide sequence ID" value="NZ_CP170721.1"/>
</dbReference>
<dbReference type="InterPro" id="IPR027417">
    <property type="entry name" value="P-loop_NTPase"/>
</dbReference>
<reference evidence="3" key="1">
    <citation type="submission" date="2024-10" db="EMBL/GenBank/DDBJ databases">
        <authorList>
            <person name="Lesea H.P."/>
            <person name="Kuehl J.V."/>
            <person name="Chandonia J.-M."/>
        </authorList>
    </citation>
    <scope>NUCLEOTIDE SEQUENCE</scope>
    <source>
        <strain evidence="3">FW102-FHT14D07</strain>
    </source>
</reference>
<dbReference type="GO" id="GO:0008476">
    <property type="term" value="F:protein-tyrosine sulfotransferase activity"/>
    <property type="evidence" value="ECO:0007669"/>
    <property type="project" value="InterPro"/>
</dbReference>
<protein>
    <submittedName>
        <fullName evidence="3">Tetratricopeptide repeat-containing sulfotransferase family protein</fullName>
    </submittedName>
</protein>
<accession>A0AB74UNA0</accession>
<dbReference type="Pfam" id="PF13432">
    <property type="entry name" value="TPR_16"/>
    <property type="match status" value="2"/>
</dbReference>
<dbReference type="PANTHER" id="PTHR12788">
    <property type="entry name" value="PROTEIN-TYROSINE SULFOTRANSFERASE 2"/>
    <property type="match status" value="1"/>
</dbReference>
<evidence type="ECO:0000256" key="1">
    <source>
        <dbReference type="ARBA" id="ARBA00022679"/>
    </source>
</evidence>
<dbReference type="PANTHER" id="PTHR12788:SF10">
    <property type="entry name" value="PROTEIN-TYROSINE SULFOTRANSFERASE"/>
    <property type="match status" value="1"/>
</dbReference>